<proteinExistence type="predicted"/>
<accession>A0A0A9PUY5</accession>
<dbReference type="EMBL" id="GBRH01224590">
    <property type="protein sequence ID" value="JAD73305.1"/>
    <property type="molecule type" value="Transcribed_RNA"/>
</dbReference>
<protein>
    <submittedName>
        <fullName evidence="1">Uncharacterized protein</fullName>
    </submittedName>
</protein>
<reference evidence="1" key="1">
    <citation type="submission" date="2014-09" db="EMBL/GenBank/DDBJ databases">
        <authorList>
            <person name="Magalhaes I.L.F."/>
            <person name="Oliveira U."/>
            <person name="Santos F.R."/>
            <person name="Vidigal T.H.D.A."/>
            <person name="Brescovit A.D."/>
            <person name="Santos A.J."/>
        </authorList>
    </citation>
    <scope>NUCLEOTIDE SEQUENCE</scope>
    <source>
        <tissue evidence="1">Shoot tissue taken approximately 20 cm above the soil surface</tissue>
    </source>
</reference>
<dbReference type="AlphaFoldDB" id="A0A0A9PUY5"/>
<evidence type="ECO:0000313" key="1">
    <source>
        <dbReference type="EMBL" id="JAD73305.1"/>
    </source>
</evidence>
<organism evidence="1">
    <name type="scientific">Arundo donax</name>
    <name type="common">Giant reed</name>
    <name type="synonym">Donax arundinaceus</name>
    <dbReference type="NCBI Taxonomy" id="35708"/>
    <lineage>
        <taxon>Eukaryota</taxon>
        <taxon>Viridiplantae</taxon>
        <taxon>Streptophyta</taxon>
        <taxon>Embryophyta</taxon>
        <taxon>Tracheophyta</taxon>
        <taxon>Spermatophyta</taxon>
        <taxon>Magnoliopsida</taxon>
        <taxon>Liliopsida</taxon>
        <taxon>Poales</taxon>
        <taxon>Poaceae</taxon>
        <taxon>PACMAD clade</taxon>
        <taxon>Arundinoideae</taxon>
        <taxon>Arundineae</taxon>
        <taxon>Arundo</taxon>
    </lineage>
</organism>
<reference evidence="1" key="2">
    <citation type="journal article" date="2015" name="Data Brief">
        <title>Shoot transcriptome of the giant reed, Arundo donax.</title>
        <authorList>
            <person name="Barrero R.A."/>
            <person name="Guerrero F.D."/>
            <person name="Moolhuijzen P."/>
            <person name="Goolsby J.A."/>
            <person name="Tidwell J."/>
            <person name="Bellgard S.E."/>
            <person name="Bellgard M.I."/>
        </authorList>
    </citation>
    <scope>NUCLEOTIDE SEQUENCE</scope>
    <source>
        <tissue evidence="1">Shoot tissue taken approximately 20 cm above the soil surface</tissue>
    </source>
</reference>
<name>A0A0A9PUY5_ARUDO</name>
<sequence>MTIIWYSVKIKTGIGYTDNTLT</sequence>